<feature type="compositionally biased region" description="Low complexity" evidence="1">
    <location>
        <begin position="1227"/>
        <end position="1238"/>
    </location>
</feature>
<dbReference type="GO" id="GO:0005975">
    <property type="term" value="P:carbohydrate metabolic process"/>
    <property type="evidence" value="ECO:0007669"/>
    <property type="project" value="InterPro"/>
</dbReference>
<evidence type="ECO:0000259" key="2">
    <source>
        <dbReference type="SMART" id="SM00642"/>
    </source>
</evidence>
<accession>A0A7W8MQ64</accession>
<sequence>MEFHISRALREKLDLDDLLFNYAGNIVFANVAASRKLAKQLQDLRTQQTDPTRVVNAGALFAMGLIDELNHAMIARYRKEIDPAVFAEAVRWFTGHASAAEIERLLLAFTIQFPNVAVYRGDLTAAQWLNGTTDGLPNREAALEELLLLWLANINPAFTPFRELFEDTTLKQQTIYQKITAAFPDYFITRPPISPEVGSLLDALRAPLLASPDSLTGQLDYIRENWTKYLGEDLRRVLLAIDVLREEDLAIWLRFHPPGPDQYRHGAPGRGGEGFVGDEYIGFEDEYFTGPDGRRRRYGHDYQAPLNEYEAFSADQAWMPTVVLMAKSTYVWLEQLSKKYLRHIHRLDQIPDEELHLLADRGITGLWLIGLWERSVASRTIKRLRGHHDAVASAYSLKEYQIADDLGGNHAYENLRDRAARTGIRLASDMVPNHMGIDSNWVIEHPDWFLYRWESPFPVYRFEGPDLSTDSRVEIKIEDHYYDQSDAAVVFRLRHHRDGATRYMYHGNDGTTFAWNDTAQLDYSKAAVREHVIQVILHVARLFPIIRFDAAMVLAKRHVQRLWFPLPGTGGSIPSRSENAMTQEEFDALMPHEFWREVVDRVAVEVPGTLLLAEAFWLLESYFVRTLGMHRVYNSAFMNMLRDEENAKYRSYLKKTIEFDPDILKRYVSFMSNPDERTAIDQFGSGDKYFGVCTLLATLPGLPMFGHGQIEGYTERYGMEFKQAKMEEWPNESLVARHQHEIAPLLKNRRLFAESTNFVLYDFWTDHGTVDENVFAYSNRSHGQRAVILYNNSYGSTRGTIHFSAASVDKATGHLRQRSLSEGLDLPYNYFTFFAYRDTAHGLEYLCRSTDLHHTGLSVDLRGYQYAVLINWRELHATAEQPWDQLFDALNGAGVYSVEEALSKLRLRPLHEAFRQALSDNNIRAFATVAAELAAVQTTSPSAKLPTTKSASPAPTPIERPALDPRLQPFVKCSQRFFEKVLQAQPAEFEQTPAPSDHRAAADTPSPTYLTLCETMAKAATHLIAISKNFSTTLPPTVSNFLPGSKAALPTEQLWAPVLAWITLHSLPHHDQADLFDKLQLRSALSETFTAIGMEGENTWRAAARVRILLSQTDTSPAATRTEKLWSDPDVRWLAGVNESSGNTYFNKEGFEELLGWLQLPALLKAAEQSPTDADSVTNLNASVLMACQSAQKSGYNLGLYLAPEPSTTDEEDPTSAPELTTASVSKATPALKATPAPKATPEPKAPLALKENSAPEKPAKPTGEAP</sequence>
<protein>
    <recommendedName>
        <fullName evidence="2">Glycosyl hydrolase family 13 catalytic domain-containing protein</fullName>
    </recommendedName>
</protein>
<reference evidence="3" key="1">
    <citation type="submission" date="2020-08" db="EMBL/GenBank/DDBJ databases">
        <title>Genomic Encyclopedia of Type Strains, Phase IV (KMG-V): Genome sequencing to study the core and pangenomes of soil and plant-associated prokaryotes.</title>
        <authorList>
            <person name="Whitman W."/>
        </authorList>
    </citation>
    <scope>NUCLEOTIDE SEQUENCE [LARGE SCALE GENOMIC DNA]</scope>
    <source>
        <strain evidence="3">M8UP27</strain>
    </source>
</reference>
<gene>
    <name evidence="3" type="ORF">HDF09_000095</name>
</gene>
<proteinExistence type="predicted"/>
<dbReference type="InterPro" id="IPR006047">
    <property type="entry name" value="GH13_cat_dom"/>
</dbReference>
<comment type="caution">
    <text evidence="3">The sequence shown here is derived from an EMBL/GenBank/DDBJ whole genome shotgun (WGS) entry which is preliminary data.</text>
</comment>
<keyword evidence="4" id="KW-1185">Reference proteome</keyword>
<feature type="region of interest" description="Disordered" evidence="1">
    <location>
        <begin position="1202"/>
        <end position="1267"/>
    </location>
</feature>
<dbReference type="PANTHER" id="PTHR47786:SF2">
    <property type="entry name" value="GLYCOSYL HYDROLASE FAMILY 13 CATALYTIC DOMAIN-CONTAINING PROTEIN"/>
    <property type="match status" value="1"/>
</dbReference>
<dbReference type="SMART" id="SM00642">
    <property type="entry name" value="Aamy"/>
    <property type="match status" value="1"/>
</dbReference>
<dbReference type="Proteomes" id="UP000568106">
    <property type="component" value="Unassembled WGS sequence"/>
</dbReference>
<dbReference type="Pfam" id="PF00128">
    <property type="entry name" value="Alpha-amylase"/>
    <property type="match status" value="1"/>
</dbReference>
<dbReference type="AlphaFoldDB" id="A0A7W8MQ64"/>
<evidence type="ECO:0000256" key="1">
    <source>
        <dbReference type="SAM" id="MobiDB-lite"/>
    </source>
</evidence>
<name>A0A7W8MQ64_9BACT</name>
<feature type="region of interest" description="Disordered" evidence="1">
    <location>
        <begin position="940"/>
        <end position="962"/>
    </location>
</feature>
<organism evidence="3 4">
    <name type="scientific">Tunturiibacter empetritectus</name>
    <dbReference type="NCBI Taxonomy" id="3069691"/>
    <lineage>
        <taxon>Bacteria</taxon>
        <taxon>Pseudomonadati</taxon>
        <taxon>Acidobacteriota</taxon>
        <taxon>Terriglobia</taxon>
        <taxon>Terriglobales</taxon>
        <taxon>Acidobacteriaceae</taxon>
        <taxon>Tunturiibacter</taxon>
    </lineage>
</organism>
<feature type="domain" description="Glycosyl hydrolase family 13 catalytic" evidence="2">
    <location>
        <begin position="349"/>
        <end position="738"/>
    </location>
</feature>
<evidence type="ECO:0000313" key="3">
    <source>
        <dbReference type="EMBL" id="MBB5315445.1"/>
    </source>
</evidence>
<dbReference type="InterPro" id="IPR017853">
    <property type="entry name" value="GH"/>
</dbReference>
<dbReference type="EMBL" id="JACHDY010000001">
    <property type="protein sequence ID" value="MBB5315445.1"/>
    <property type="molecule type" value="Genomic_DNA"/>
</dbReference>
<dbReference type="SUPFAM" id="SSF51445">
    <property type="entry name" value="(Trans)glycosidases"/>
    <property type="match status" value="1"/>
</dbReference>
<evidence type="ECO:0000313" key="4">
    <source>
        <dbReference type="Proteomes" id="UP000568106"/>
    </source>
</evidence>
<dbReference type="PANTHER" id="PTHR47786">
    <property type="entry name" value="ALPHA-1,4-GLUCAN:MALTOSE-1-PHOSPHATE MALTOSYLTRANSFERASE"/>
    <property type="match status" value="1"/>
</dbReference>
<dbReference type="Gene3D" id="3.20.20.80">
    <property type="entry name" value="Glycosidases"/>
    <property type="match status" value="2"/>
</dbReference>